<evidence type="ECO:0000256" key="2">
    <source>
        <dbReference type="ARBA" id="ARBA00022737"/>
    </source>
</evidence>
<dbReference type="Pfam" id="PF00096">
    <property type="entry name" value="zf-C2H2"/>
    <property type="match status" value="2"/>
</dbReference>
<dbReference type="Pfam" id="PF13912">
    <property type="entry name" value="zf-C2H2_6"/>
    <property type="match status" value="2"/>
</dbReference>
<name>A0A8J2KL31_9HEXA</name>
<dbReference type="GO" id="GO:0008270">
    <property type="term" value="F:zinc ion binding"/>
    <property type="evidence" value="ECO:0007669"/>
    <property type="project" value="UniProtKB-KW"/>
</dbReference>
<evidence type="ECO:0000313" key="8">
    <source>
        <dbReference type="Proteomes" id="UP000708208"/>
    </source>
</evidence>
<evidence type="ECO:0000256" key="4">
    <source>
        <dbReference type="ARBA" id="ARBA00022833"/>
    </source>
</evidence>
<dbReference type="FunFam" id="3.30.160.60:FF:000100">
    <property type="entry name" value="Zinc finger 45-like"/>
    <property type="match status" value="2"/>
</dbReference>
<feature type="domain" description="C2H2-type" evidence="6">
    <location>
        <begin position="142"/>
        <end position="169"/>
    </location>
</feature>
<dbReference type="Proteomes" id="UP000708208">
    <property type="component" value="Unassembled WGS sequence"/>
</dbReference>
<proteinExistence type="predicted"/>
<sequence length="201" mass="23817">MVEISPNQFMYANKFYAEKDGDLFRCCSCGFTTKLRHSLTKHLYHKHLDERKHMCDTCGKNFQMMCQLRTHQMRVHKGDKFYKKMIHVCDICGKLFGSKTEWSWHTEEHKDVNDVGVPCDICGKHVYRHKMRMHVRSHEKMFECKDCNKHFSSKWYLSVHLKTHGGVKPYACEICGTKFAQKSSIRKHKIKLHDQIGEDTE</sequence>
<dbReference type="PANTHER" id="PTHR24379:SF121">
    <property type="entry name" value="C2H2-TYPE DOMAIN-CONTAINING PROTEIN"/>
    <property type="match status" value="1"/>
</dbReference>
<dbReference type="AlphaFoldDB" id="A0A8J2KL31"/>
<comment type="caution">
    <text evidence="7">The sequence shown here is derived from an EMBL/GenBank/DDBJ whole genome shotgun (WGS) entry which is preliminary data.</text>
</comment>
<keyword evidence="4" id="KW-0862">Zinc</keyword>
<evidence type="ECO:0000313" key="7">
    <source>
        <dbReference type="EMBL" id="CAG7818497.1"/>
    </source>
</evidence>
<feature type="domain" description="C2H2-type" evidence="6">
    <location>
        <begin position="170"/>
        <end position="193"/>
    </location>
</feature>
<dbReference type="PROSITE" id="PS00028">
    <property type="entry name" value="ZINC_FINGER_C2H2_1"/>
    <property type="match status" value="4"/>
</dbReference>
<dbReference type="SMART" id="SM00355">
    <property type="entry name" value="ZnF_C2H2"/>
    <property type="match status" value="6"/>
</dbReference>
<dbReference type="EMBL" id="CAJVCH010422094">
    <property type="protein sequence ID" value="CAG7818497.1"/>
    <property type="molecule type" value="Genomic_DNA"/>
</dbReference>
<feature type="domain" description="C2H2-type" evidence="6">
    <location>
        <begin position="24"/>
        <end position="52"/>
    </location>
</feature>
<evidence type="ECO:0000256" key="3">
    <source>
        <dbReference type="ARBA" id="ARBA00022771"/>
    </source>
</evidence>
<keyword evidence="8" id="KW-1185">Reference proteome</keyword>
<dbReference type="OrthoDB" id="6077919at2759"/>
<organism evidence="7 8">
    <name type="scientific">Allacma fusca</name>
    <dbReference type="NCBI Taxonomy" id="39272"/>
    <lineage>
        <taxon>Eukaryota</taxon>
        <taxon>Metazoa</taxon>
        <taxon>Ecdysozoa</taxon>
        <taxon>Arthropoda</taxon>
        <taxon>Hexapoda</taxon>
        <taxon>Collembola</taxon>
        <taxon>Symphypleona</taxon>
        <taxon>Sminthuridae</taxon>
        <taxon>Allacma</taxon>
    </lineage>
</organism>
<accession>A0A8J2KL31</accession>
<dbReference type="PANTHER" id="PTHR24379">
    <property type="entry name" value="KRAB AND ZINC FINGER DOMAIN-CONTAINING"/>
    <property type="match status" value="1"/>
</dbReference>
<keyword evidence="1" id="KW-0479">Metal-binding</keyword>
<feature type="domain" description="C2H2-type" evidence="6">
    <location>
        <begin position="87"/>
        <end position="114"/>
    </location>
</feature>
<keyword evidence="2" id="KW-0677">Repeat</keyword>
<feature type="domain" description="C2H2-type" evidence="6">
    <location>
        <begin position="53"/>
        <end position="81"/>
    </location>
</feature>
<keyword evidence="3 5" id="KW-0863">Zinc-finger</keyword>
<evidence type="ECO:0000256" key="5">
    <source>
        <dbReference type="PROSITE-ProRule" id="PRU00042"/>
    </source>
</evidence>
<protein>
    <recommendedName>
        <fullName evidence="6">C2H2-type domain-containing protein</fullName>
    </recommendedName>
</protein>
<evidence type="ECO:0000256" key="1">
    <source>
        <dbReference type="ARBA" id="ARBA00022723"/>
    </source>
</evidence>
<evidence type="ECO:0000259" key="6">
    <source>
        <dbReference type="PROSITE" id="PS50157"/>
    </source>
</evidence>
<dbReference type="PROSITE" id="PS50157">
    <property type="entry name" value="ZINC_FINGER_C2H2_2"/>
    <property type="match status" value="5"/>
</dbReference>
<dbReference type="InterPro" id="IPR013087">
    <property type="entry name" value="Znf_C2H2_type"/>
</dbReference>
<gene>
    <name evidence="7" type="ORF">AFUS01_LOCUS28998</name>
</gene>
<reference evidence="7" key="1">
    <citation type="submission" date="2021-06" db="EMBL/GenBank/DDBJ databases">
        <authorList>
            <person name="Hodson N. C."/>
            <person name="Mongue J. A."/>
            <person name="Jaron S. K."/>
        </authorList>
    </citation>
    <scope>NUCLEOTIDE SEQUENCE</scope>
</reference>